<organism evidence="1 2">
    <name type="scientific">Streptomyces ortus</name>
    <dbReference type="NCBI Taxonomy" id="2867268"/>
    <lineage>
        <taxon>Bacteria</taxon>
        <taxon>Bacillati</taxon>
        <taxon>Actinomycetota</taxon>
        <taxon>Actinomycetes</taxon>
        <taxon>Kitasatosporales</taxon>
        <taxon>Streptomycetaceae</taxon>
        <taxon>Streptomyces</taxon>
    </lineage>
</organism>
<protein>
    <submittedName>
        <fullName evidence="1">Uncharacterized protein</fullName>
    </submittedName>
</protein>
<proteinExistence type="predicted"/>
<comment type="caution">
    <text evidence="1">The sequence shown here is derived from an EMBL/GenBank/DDBJ whole genome shotgun (WGS) entry which is preliminary data.</text>
</comment>
<accession>A0ABT3VIU3</accession>
<evidence type="ECO:0000313" key="1">
    <source>
        <dbReference type="EMBL" id="MCX4238590.1"/>
    </source>
</evidence>
<keyword evidence="2" id="KW-1185">Reference proteome</keyword>
<sequence length="78" mass="8875">MRSYHPDWPVTASISYVAVVDRRSQLAPAGGQPARRHRLDEPWQGWFCDDRPRMRQCAHRLRAARPGDLPVSDLPPGS</sequence>
<evidence type="ECO:0000313" key="2">
    <source>
        <dbReference type="Proteomes" id="UP001165590"/>
    </source>
</evidence>
<dbReference type="Proteomes" id="UP001165590">
    <property type="component" value="Unassembled WGS sequence"/>
</dbReference>
<gene>
    <name evidence="1" type="ORF">K3769_38620</name>
</gene>
<dbReference type="EMBL" id="JAIFZO010000002">
    <property type="protein sequence ID" value="MCX4238590.1"/>
    <property type="molecule type" value="Genomic_DNA"/>
</dbReference>
<dbReference type="RefSeq" id="WP_267030869.1">
    <property type="nucleotide sequence ID" value="NZ_JAIFZO010000002.1"/>
</dbReference>
<name>A0ABT3VIU3_9ACTN</name>
<reference evidence="1" key="1">
    <citation type="journal article" date="2022" name="bioRxiv">
        <title>Discovery and biosynthetic assessment of Streptomyces ortus sp nov. isolated from a deep-sea sponge.</title>
        <authorList>
            <person name="Williams S.E."/>
        </authorList>
    </citation>
    <scope>NUCLEOTIDE SEQUENCE</scope>
    <source>
        <strain evidence="1">A15ISP2-DRY2</strain>
    </source>
</reference>